<evidence type="ECO:0000256" key="3">
    <source>
        <dbReference type="ARBA" id="ARBA00022679"/>
    </source>
</evidence>
<keyword evidence="5" id="KW-0560">Oxidoreductase</keyword>
<organism evidence="11 12">
    <name type="scientific">Ophiocordyceps australis</name>
    <dbReference type="NCBI Taxonomy" id="1399860"/>
    <lineage>
        <taxon>Eukaryota</taxon>
        <taxon>Fungi</taxon>
        <taxon>Dikarya</taxon>
        <taxon>Ascomycota</taxon>
        <taxon>Pezizomycotina</taxon>
        <taxon>Sordariomycetes</taxon>
        <taxon>Hypocreomycetidae</taxon>
        <taxon>Hypocreales</taxon>
        <taxon>Ophiocordycipitaceae</taxon>
        <taxon>Ophiocordyceps</taxon>
    </lineage>
</organism>
<dbReference type="InterPro" id="IPR050444">
    <property type="entry name" value="Polyketide_Synthase"/>
</dbReference>
<dbReference type="InterPro" id="IPR029063">
    <property type="entry name" value="SAM-dependent_MTases_sf"/>
</dbReference>
<dbReference type="PANTHER" id="PTHR45681:SF6">
    <property type="entry name" value="POLYKETIDE SYNTHASE 37"/>
    <property type="match status" value="1"/>
</dbReference>
<comment type="caution">
    <text evidence="11">The sequence shown here is derived from an EMBL/GenBank/DDBJ whole genome shotgun (WGS) entry which is preliminary data.</text>
</comment>
<evidence type="ECO:0000256" key="6">
    <source>
        <dbReference type="ARBA" id="ARBA00023268"/>
    </source>
</evidence>
<dbReference type="InterPro" id="IPR056501">
    <property type="entry name" value="NAD-bd_HRPKS_sdrA"/>
</dbReference>
<evidence type="ECO:0000256" key="2">
    <source>
        <dbReference type="ARBA" id="ARBA00022553"/>
    </source>
</evidence>
<feature type="domain" description="Polyketide synthase-like phosphopantetheine-binding" evidence="9">
    <location>
        <begin position="1024"/>
        <end position="1094"/>
    </location>
</feature>
<evidence type="ECO:0000259" key="10">
    <source>
        <dbReference type="SMART" id="SM00829"/>
    </source>
</evidence>
<dbReference type="Pfam" id="PF23114">
    <property type="entry name" value="NAD-bd_HRPKS_sdrA"/>
    <property type="match status" value="1"/>
</dbReference>
<dbReference type="SMART" id="SM00823">
    <property type="entry name" value="PKS_PP"/>
    <property type="match status" value="1"/>
</dbReference>
<reference evidence="11 12" key="1">
    <citation type="submission" date="2017-06" db="EMBL/GenBank/DDBJ databases">
        <title>Ant-infecting Ophiocordyceps genomes reveal a high diversity of potential behavioral manipulation genes and a possible major role for enterotoxins.</title>
        <authorList>
            <person name="De Bekker C."/>
            <person name="Evans H.C."/>
            <person name="Brachmann A."/>
            <person name="Hughes D.P."/>
        </authorList>
    </citation>
    <scope>NUCLEOTIDE SEQUENCE [LARGE SCALE GENOMIC DNA]</scope>
    <source>
        <strain evidence="11 12">Map64</strain>
    </source>
</reference>
<dbReference type="InterPro" id="IPR020806">
    <property type="entry name" value="PKS_PP-bd"/>
</dbReference>
<dbReference type="PANTHER" id="PTHR45681">
    <property type="entry name" value="POLYKETIDE SYNTHASE 44-RELATED"/>
    <property type="match status" value="1"/>
</dbReference>
<dbReference type="SMART" id="SM00822">
    <property type="entry name" value="PKS_KR"/>
    <property type="match status" value="1"/>
</dbReference>
<dbReference type="GO" id="GO:0031177">
    <property type="term" value="F:phosphopantetheine binding"/>
    <property type="evidence" value="ECO:0007669"/>
    <property type="project" value="InterPro"/>
</dbReference>
<dbReference type="Pfam" id="PF08240">
    <property type="entry name" value="ADH_N"/>
    <property type="match status" value="1"/>
</dbReference>
<dbReference type="InterPro" id="IPR036736">
    <property type="entry name" value="ACP-like_sf"/>
</dbReference>
<dbReference type="InterPro" id="IPR020843">
    <property type="entry name" value="ER"/>
</dbReference>
<dbReference type="SUPFAM" id="SSF47336">
    <property type="entry name" value="ACP-like"/>
    <property type="match status" value="1"/>
</dbReference>
<evidence type="ECO:0008006" key="13">
    <source>
        <dbReference type="Google" id="ProtNLM"/>
    </source>
</evidence>
<proteinExistence type="predicted"/>
<evidence type="ECO:0000256" key="7">
    <source>
        <dbReference type="ARBA" id="ARBA00023315"/>
    </source>
</evidence>
<protein>
    <recommendedName>
        <fullName evidence="13">Carrier domain-containing protein</fullName>
    </recommendedName>
</protein>
<dbReference type="GO" id="GO:0016746">
    <property type="term" value="F:acyltransferase activity"/>
    <property type="evidence" value="ECO:0007669"/>
    <property type="project" value="UniProtKB-KW"/>
</dbReference>
<dbReference type="Pfam" id="PF08659">
    <property type="entry name" value="KR"/>
    <property type="match status" value="1"/>
</dbReference>
<evidence type="ECO:0000313" key="12">
    <source>
        <dbReference type="Proteomes" id="UP000226192"/>
    </source>
</evidence>
<dbReference type="InterPro" id="IPR013217">
    <property type="entry name" value="Methyltransf_12"/>
</dbReference>
<dbReference type="AlphaFoldDB" id="A0A2C5Y7P3"/>
<evidence type="ECO:0000256" key="1">
    <source>
        <dbReference type="ARBA" id="ARBA00022450"/>
    </source>
</evidence>
<feature type="domain" description="Ketoreductase" evidence="8">
    <location>
        <begin position="726"/>
        <end position="903"/>
    </location>
</feature>
<dbReference type="InterPro" id="IPR011032">
    <property type="entry name" value="GroES-like_sf"/>
</dbReference>
<keyword evidence="12" id="KW-1185">Reference proteome</keyword>
<dbReference type="Gene3D" id="3.40.50.150">
    <property type="entry name" value="Vaccinia Virus protein VP39"/>
    <property type="match status" value="1"/>
</dbReference>
<dbReference type="SUPFAM" id="SSF51735">
    <property type="entry name" value="NAD(P)-binding Rossmann-fold domains"/>
    <property type="match status" value="2"/>
</dbReference>
<dbReference type="Pfam" id="PF08242">
    <property type="entry name" value="Methyltransf_12"/>
    <property type="match status" value="1"/>
</dbReference>
<keyword evidence="4" id="KW-0521">NADP</keyword>
<keyword evidence="6" id="KW-0511">Multifunctional enzyme</keyword>
<evidence type="ECO:0000259" key="8">
    <source>
        <dbReference type="SMART" id="SM00822"/>
    </source>
</evidence>
<dbReference type="CDD" id="cd02440">
    <property type="entry name" value="AdoMet_MTases"/>
    <property type="match status" value="1"/>
</dbReference>
<dbReference type="Pfam" id="PF13602">
    <property type="entry name" value="ADH_zinc_N_2"/>
    <property type="match status" value="1"/>
</dbReference>
<keyword evidence="7" id="KW-0012">Acyltransferase</keyword>
<keyword evidence="1" id="KW-0596">Phosphopantetheine</keyword>
<dbReference type="InterPro" id="IPR036291">
    <property type="entry name" value="NAD(P)-bd_dom_sf"/>
</dbReference>
<evidence type="ECO:0000313" key="11">
    <source>
        <dbReference type="EMBL" id="PHH63653.1"/>
    </source>
</evidence>
<name>A0A2C5Y7P3_9HYPO</name>
<sequence>MRVLEIGAGTGSFTSNMLPALVDKRGTRMYSKYIFTDISSAFFPAAGKKFNKYSGLEFQTLDITVDPAQQGFELGSYDVILASNVLHATPCLQQTLRNVRRLLRSGGVLFLDEVTDDALWNSFRFIVGFLPGWWLGGDDGRISSPLVSTQRWCAELSEAGFCKPTVMLDDDNVDLHCTAQIIVTASDEERNDFTPDSEVERITLLYHEEKHPFACKLADALVQAGFSVEWSRLGHDEAITDHDVIATMDLEKPFLHDITASEYEGLMKQISQLQSGMIWLTRPAQVHCQDPRYGLVMGLARTVRLELLVDFTTIELQDLDPASVASVVAILAKVQRQRNEGKDHGEAEFAIHDGVVLTGRYHWSQCKEELEDNGLSQDSPLQLTCGSPPSVDSLYWLQHEEQTLGGDEVEVEMRCASLNFKDVAISMGLLSIENNSMGADGAGIVRRVGHKVDHVRPGDRVMILGQGTFTNRLTFPGRQVQAIPPQLSFEDAAAMASVFMTVIYAVINVGQLAKGQSILIHSACGGVGMAALQLCRMIQADIYVTVGNEDKVNHLVDAHQVPRDRIFNSRNTSFVKDIMRATGGRGVDLVLNSLSGELLYASWSCVAPGGKMLELGKRDLRARGHLSLELFEDNRSFHGIFMPGLYVQRPSLYMTMLQQLMGYYKDGHIGPIRPVEIFPASRIADAMHYMQQGRHMGKIVISIPTDLSTTVPIVKTQNRITLSDTGCYLVVGGISGLGKSITTWMVERGARNFVFLSPSAGKRDEDQLFLRELESQACRAVAVAGSAAEMSHVQQAIKMAPAPIVGVLQLAMVLRDALISNMTFDDWNAVLQPKVKGTWNLHEAFAEAQLDFFLLFSSVCGVCGNPGQANYAAAGSFLDSFVQYRRAHGLPCSIIDLGIMRDVGYINKYKHKLGLEKGFRAIYEGDLVTAVELAICSSPVNQSKALDFGYCSTAQLAIGLDWVSFSKSQSFRRLDARMSLTEEPRTSDFDSDAHGNERVLKDLLASAASRPECLEEASNFEILTTEIGRAICKLMMWSFEDFDMTQNLSTKIDSLVSIEIRTWWRRNLGIEVSVLQLMSQGTVEAMARLAIKLLRVRLGKVDDSNVF</sequence>
<keyword evidence="3" id="KW-0808">Transferase</keyword>
<dbReference type="SUPFAM" id="SSF53335">
    <property type="entry name" value="S-adenosyl-L-methionine-dependent methyltransferases"/>
    <property type="match status" value="1"/>
</dbReference>
<dbReference type="Gene3D" id="3.90.180.10">
    <property type="entry name" value="Medium-chain alcohol dehydrogenases, catalytic domain"/>
    <property type="match status" value="1"/>
</dbReference>
<dbReference type="CDD" id="cd05195">
    <property type="entry name" value="enoyl_red"/>
    <property type="match status" value="1"/>
</dbReference>
<dbReference type="EMBL" id="NJET01000045">
    <property type="protein sequence ID" value="PHH63653.1"/>
    <property type="molecule type" value="Genomic_DNA"/>
</dbReference>
<dbReference type="InterPro" id="IPR057326">
    <property type="entry name" value="KR_dom"/>
</dbReference>
<dbReference type="InterPro" id="IPR013968">
    <property type="entry name" value="PKS_KR"/>
</dbReference>
<dbReference type="SMART" id="SM00829">
    <property type="entry name" value="PKS_ER"/>
    <property type="match status" value="1"/>
</dbReference>
<dbReference type="GO" id="GO:0016491">
    <property type="term" value="F:oxidoreductase activity"/>
    <property type="evidence" value="ECO:0007669"/>
    <property type="project" value="UniProtKB-KW"/>
</dbReference>
<gene>
    <name evidence="11" type="ORF">CDD81_5634</name>
</gene>
<feature type="domain" description="Enoyl reductase (ER)" evidence="10">
    <location>
        <begin position="389"/>
        <end position="701"/>
    </location>
</feature>
<accession>A0A2C5Y7P3</accession>
<evidence type="ECO:0000259" key="9">
    <source>
        <dbReference type="SMART" id="SM00823"/>
    </source>
</evidence>
<dbReference type="STRING" id="1399860.A0A2C5Y7P3"/>
<dbReference type="Gene3D" id="3.40.50.720">
    <property type="entry name" value="NAD(P)-binding Rossmann-like Domain"/>
    <property type="match status" value="2"/>
</dbReference>
<evidence type="ECO:0000256" key="4">
    <source>
        <dbReference type="ARBA" id="ARBA00022857"/>
    </source>
</evidence>
<evidence type="ECO:0000256" key="5">
    <source>
        <dbReference type="ARBA" id="ARBA00023002"/>
    </source>
</evidence>
<dbReference type="OrthoDB" id="329835at2759"/>
<dbReference type="InterPro" id="IPR013154">
    <property type="entry name" value="ADH-like_N"/>
</dbReference>
<dbReference type="Proteomes" id="UP000226192">
    <property type="component" value="Unassembled WGS sequence"/>
</dbReference>
<keyword evidence="2" id="KW-0597">Phosphoprotein</keyword>
<dbReference type="SUPFAM" id="SSF50129">
    <property type="entry name" value="GroES-like"/>
    <property type="match status" value="1"/>
</dbReference>